<dbReference type="InterPro" id="IPR006094">
    <property type="entry name" value="Oxid_FAD_bind_N"/>
</dbReference>
<evidence type="ECO:0000256" key="4">
    <source>
        <dbReference type="ARBA" id="ARBA00022827"/>
    </source>
</evidence>
<dbReference type="SUPFAM" id="SSF55103">
    <property type="entry name" value="FAD-linked oxidases, C-terminal domain"/>
    <property type="match status" value="1"/>
</dbReference>
<comment type="caution">
    <text evidence="9">The sequence shown here is derived from an EMBL/GenBank/DDBJ whole genome shotgun (WGS) entry which is preliminary data.</text>
</comment>
<evidence type="ECO:0000256" key="1">
    <source>
        <dbReference type="ARBA" id="ARBA00001974"/>
    </source>
</evidence>
<feature type="domain" description="FAD-binding PCMH-type" evidence="8">
    <location>
        <begin position="36"/>
        <end position="213"/>
    </location>
</feature>
<dbReference type="GO" id="GO:0004458">
    <property type="term" value="F:D-lactate dehydrogenase (cytochrome) activity"/>
    <property type="evidence" value="ECO:0007669"/>
    <property type="project" value="UniProtKB-EC"/>
</dbReference>
<keyword evidence="3" id="KW-0285">Flavoprotein</keyword>
<evidence type="ECO:0000256" key="3">
    <source>
        <dbReference type="ARBA" id="ARBA00022630"/>
    </source>
</evidence>
<comment type="cofactor">
    <cofactor evidence="1">
        <name>FAD</name>
        <dbReference type="ChEBI" id="CHEBI:57692"/>
    </cofactor>
</comment>
<evidence type="ECO:0000256" key="5">
    <source>
        <dbReference type="ARBA" id="ARBA00022946"/>
    </source>
</evidence>
<dbReference type="PANTHER" id="PTHR11748">
    <property type="entry name" value="D-LACTATE DEHYDROGENASE"/>
    <property type="match status" value="1"/>
</dbReference>
<dbReference type="GO" id="GO:0071949">
    <property type="term" value="F:FAD binding"/>
    <property type="evidence" value="ECO:0007669"/>
    <property type="project" value="InterPro"/>
</dbReference>
<dbReference type="PROSITE" id="PS51387">
    <property type="entry name" value="FAD_PCMH"/>
    <property type="match status" value="1"/>
</dbReference>
<evidence type="ECO:0000256" key="6">
    <source>
        <dbReference type="ARBA" id="ARBA00023002"/>
    </source>
</evidence>
<comment type="similarity">
    <text evidence="2">Belongs to the FAD-binding oxidoreductase/transferase type 4 family.</text>
</comment>
<dbReference type="EC" id="1.1.2.4" evidence="7"/>
<protein>
    <recommendedName>
        <fullName evidence="7">D-lactate dehydrogenase (cytochrome)</fullName>
        <ecNumber evidence="7">1.1.2.4</ecNumber>
    </recommendedName>
</protein>
<name>A0A917KFE9_9BACL</name>
<dbReference type="EMBL" id="BMOY01000026">
    <property type="protein sequence ID" value="GGJ08663.1"/>
    <property type="molecule type" value="Genomic_DNA"/>
</dbReference>
<dbReference type="FunFam" id="3.30.70.2740:FF:000001">
    <property type="entry name" value="D-lactate dehydrogenase mitochondrial"/>
    <property type="match status" value="1"/>
</dbReference>
<dbReference type="Gene3D" id="3.30.465.10">
    <property type="match status" value="1"/>
</dbReference>
<dbReference type="AlphaFoldDB" id="A0A917KFE9"/>
<sequence>MERQSLSDLFSFLKPHQISESASVREQHSHDESYHRGPWPDIVLFPESTDDVVRILQTAFAHRIPVVPFGAGTALEGHVVPVKRGISLDMTRMNRILDIRPDDFLVCVEPGTTRLALNDALRRHGLFFPVDPGANATIGGMTATNASGTNAVRYGAMRENVRALEVVLADGRVIRTGSLAAKTSSGYNLNSLFVGSEGTLGVFTRIWLRVFGIPERIVAARAEFPDIPACVQAATALVGAGVPVARIELVDARFIAAFNRFKGTDYPVVPTLFLEFHGSSDGILHDIRLAQALLGDEGCTRFVAVTDEKERTTLWEARHSAAHVFMAQYPGLKHMATDVCVPLSVLPAAVAHAHRALEEHGMRGAIIGHVGDGNFHCSIALDPDDPDDLARAKAVNAEIVAFALAHGGTCTGEHGVGIGKRAYQAQEHGPALEVMRAIRRLLDPHGILNPGKLVDPDE</sequence>
<proteinExistence type="inferred from homology"/>
<keyword evidence="10" id="KW-1185">Reference proteome</keyword>
<evidence type="ECO:0000259" key="8">
    <source>
        <dbReference type="PROSITE" id="PS51387"/>
    </source>
</evidence>
<evidence type="ECO:0000256" key="2">
    <source>
        <dbReference type="ARBA" id="ARBA00008000"/>
    </source>
</evidence>
<dbReference type="GO" id="GO:1903457">
    <property type="term" value="P:lactate catabolic process"/>
    <property type="evidence" value="ECO:0007669"/>
    <property type="project" value="TreeGrafter"/>
</dbReference>
<dbReference type="PANTHER" id="PTHR11748:SF111">
    <property type="entry name" value="D-LACTATE DEHYDROGENASE, MITOCHONDRIAL-RELATED"/>
    <property type="match status" value="1"/>
</dbReference>
<evidence type="ECO:0000256" key="7">
    <source>
        <dbReference type="ARBA" id="ARBA00038897"/>
    </source>
</evidence>
<gene>
    <name evidence="9" type="ORF">GCM10010885_17230</name>
</gene>
<dbReference type="FunFam" id="1.10.45.10:FF:000001">
    <property type="entry name" value="D-lactate dehydrogenase mitochondrial"/>
    <property type="match status" value="1"/>
</dbReference>
<dbReference type="InterPro" id="IPR016171">
    <property type="entry name" value="Vanillyl_alc_oxidase_C-sub2"/>
</dbReference>
<dbReference type="Proteomes" id="UP000637695">
    <property type="component" value="Unassembled WGS sequence"/>
</dbReference>
<evidence type="ECO:0000313" key="9">
    <source>
        <dbReference type="EMBL" id="GGJ08663.1"/>
    </source>
</evidence>
<dbReference type="Pfam" id="PF01565">
    <property type="entry name" value="FAD_binding_4"/>
    <property type="match status" value="1"/>
</dbReference>
<evidence type="ECO:0000313" key="10">
    <source>
        <dbReference type="Proteomes" id="UP000637695"/>
    </source>
</evidence>
<dbReference type="FunFam" id="3.30.465.10:FF:000016">
    <property type="entry name" value="probable D-lactate dehydrogenase, mitochondrial"/>
    <property type="match status" value="1"/>
</dbReference>
<reference evidence="9" key="2">
    <citation type="submission" date="2020-09" db="EMBL/GenBank/DDBJ databases">
        <authorList>
            <person name="Sun Q."/>
            <person name="Ohkuma M."/>
        </authorList>
    </citation>
    <scope>NUCLEOTIDE SEQUENCE</scope>
    <source>
        <strain evidence="9">JCM 18487</strain>
    </source>
</reference>
<keyword evidence="4" id="KW-0274">FAD</keyword>
<dbReference type="Gene3D" id="3.30.70.2740">
    <property type="match status" value="1"/>
</dbReference>
<dbReference type="Gene3D" id="1.10.45.10">
    <property type="entry name" value="Vanillyl-alcohol Oxidase, Chain A, domain 4"/>
    <property type="match status" value="1"/>
</dbReference>
<dbReference type="SUPFAM" id="SSF56176">
    <property type="entry name" value="FAD-binding/transporter-associated domain-like"/>
    <property type="match status" value="1"/>
</dbReference>
<dbReference type="InterPro" id="IPR004113">
    <property type="entry name" value="FAD-bd_oxidored_4_C"/>
</dbReference>
<dbReference type="InterPro" id="IPR016169">
    <property type="entry name" value="FAD-bd_PCMH_sub2"/>
</dbReference>
<dbReference type="GO" id="GO:0008720">
    <property type="term" value="F:D-lactate dehydrogenase (NAD+) activity"/>
    <property type="evidence" value="ECO:0007669"/>
    <property type="project" value="TreeGrafter"/>
</dbReference>
<keyword evidence="5" id="KW-0809">Transit peptide</keyword>
<dbReference type="InterPro" id="IPR016166">
    <property type="entry name" value="FAD-bd_PCMH"/>
</dbReference>
<dbReference type="InterPro" id="IPR036318">
    <property type="entry name" value="FAD-bd_PCMH-like_sf"/>
</dbReference>
<keyword evidence="6" id="KW-0560">Oxidoreductase</keyword>
<reference evidence="9" key="1">
    <citation type="journal article" date="2014" name="Int. J. Syst. Evol. Microbiol.">
        <title>Complete genome sequence of Corynebacterium casei LMG S-19264T (=DSM 44701T), isolated from a smear-ripened cheese.</title>
        <authorList>
            <consortium name="US DOE Joint Genome Institute (JGI-PGF)"/>
            <person name="Walter F."/>
            <person name="Albersmeier A."/>
            <person name="Kalinowski J."/>
            <person name="Ruckert C."/>
        </authorList>
    </citation>
    <scope>NUCLEOTIDE SEQUENCE</scope>
    <source>
        <strain evidence="9">JCM 18487</strain>
    </source>
</reference>
<dbReference type="Pfam" id="PF02913">
    <property type="entry name" value="FAD-oxidase_C"/>
    <property type="match status" value="1"/>
</dbReference>
<organism evidence="9 10">
    <name type="scientific">Alicyclobacillus cellulosilyticus</name>
    <dbReference type="NCBI Taxonomy" id="1003997"/>
    <lineage>
        <taxon>Bacteria</taxon>
        <taxon>Bacillati</taxon>
        <taxon>Bacillota</taxon>
        <taxon>Bacilli</taxon>
        <taxon>Bacillales</taxon>
        <taxon>Alicyclobacillaceae</taxon>
        <taxon>Alicyclobacillus</taxon>
    </lineage>
</organism>
<accession>A0A917KFE9</accession>
<dbReference type="InterPro" id="IPR016164">
    <property type="entry name" value="FAD-linked_Oxase-like_C"/>
</dbReference>